<evidence type="ECO:0000313" key="8">
    <source>
        <dbReference type="EMBL" id="RCW35677.1"/>
    </source>
</evidence>
<dbReference type="InterPro" id="IPR050260">
    <property type="entry name" value="FAD-bd_OxRdtase"/>
</dbReference>
<organism evidence="8 9">
    <name type="scientific">Marinobacter nauticus</name>
    <name type="common">Marinobacter hydrocarbonoclasticus</name>
    <name type="synonym">Marinobacter aquaeolei</name>
    <dbReference type="NCBI Taxonomy" id="2743"/>
    <lineage>
        <taxon>Bacteria</taxon>
        <taxon>Pseudomonadati</taxon>
        <taxon>Pseudomonadota</taxon>
        <taxon>Gammaproteobacteria</taxon>
        <taxon>Pseudomonadales</taxon>
        <taxon>Marinobacteraceae</taxon>
        <taxon>Marinobacter</taxon>
    </lineage>
</organism>
<dbReference type="InterPro" id="IPR036188">
    <property type="entry name" value="FAD/NAD-bd_sf"/>
</dbReference>
<dbReference type="InterPro" id="IPR023753">
    <property type="entry name" value="FAD/NAD-binding_dom"/>
</dbReference>
<sequence length="422" mass="46374">MLRLFSLLEALSSMEHTQDNPLVICGHGMVAQRLLEQLVAQGHPFSRIVVFNGEPFAAYNRIQLSSLLADQIQETDLELKPWQWFHKHRIEVHQHEPVTHISPGQRQVTTACGRTQSYHTLVLATGAQPSRLGLPGEDLDGVMNFRNLADTRTLIRQAKSHRRAVVIGGGFLGLEAAEGLRTRGMDVTVLHRSGHLLNRQLNPIAGDILKQKLQQRGLSIRTGTSPVSLLGRNQVRAVELSDGTVLATDLVVIATGIEPNKGLAADAGLNCDRGIRVTPNLMTSNRHIYALGECCQFQEHTFGLVEPGYEQARILAQLLCQVPGARTFEPGEVATRLKISDLPIFSCGRVVPGEHTEIVEWQDRTHAVYGQLLLDSNRLAGAILLGDTANGPWYSELIRSGADVSRYRDTIAFGKTYCDAAA</sequence>
<dbReference type="GO" id="GO:0016491">
    <property type="term" value="F:oxidoreductase activity"/>
    <property type="evidence" value="ECO:0007669"/>
    <property type="project" value="InterPro"/>
</dbReference>
<gene>
    <name evidence="8" type="ORF">DET51_104296</name>
    <name evidence="7" type="ORF">DET64_104296</name>
</gene>
<dbReference type="Pfam" id="PF07992">
    <property type="entry name" value="Pyr_redox_2"/>
    <property type="match status" value="1"/>
</dbReference>
<protein>
    <submittedName>
        <fullName evidence="8">Assimilatory nitrate reductase (NADH) beta subunit</fullName>
    </submittedName>
</protein>
<dbReference type="Gene3D" id="3.30.390.30">
    <property type="match status" value="1"/>
</dbReference>
<evidence type="ECO:0000256" key="2">
    <source>
        <dbReference type="ARBA" id="ARBA00006442"/>
    </source>
</evidence>
<dbReference type="Gene3D" id="3.50.50.60">
    <property type="entry name" value="FAD/NAD(P)-binding domain"/>
    <property type="match status" value="2"/>
</dbReference>
<comment type="cofactor">
    <cofactor evidence="1">
        <name>FAD</name>
        <dbReference type="ChEBI" id="CHEBI:57692"/>
    </cofactor>
</comment>
<comment type="similarity">
    <text evidence="2">Belongs to the FAD-dependent oxidoreductase family.</text>
</comment>
<dbReference type="InterPro" id="IPR016156">
    <property type="entry name" value="FAD/NAD-linked_Rdtase_dimer_sf"/>
</dbReference>
<dbReference type="Proteomes" id="UP000253065">
    <property type="component" value="Unassembled WGS sequence"/>
</dbReference>
<evidence type="ECO:0000259" key="5">
    <source>
        <dbReference type="Pfam" id="PF07992"/>
    </source>
</evidence>
<dbReference type="SUPFAM" id="SSF51905">
    <property type="entry name" value="FAD/NAD(P)-binding domain"/>
    <property type="match status" value="1"/>
</dbReference>
<accession>A0A368V3A0</accession>
<proteinExistence type="inferred from homology"/>
<dbReference type="InterPro" id="IPR041575">
    <property type="entry name" value="Rubredoxin_C"/>
</dbReference>
<keyword evidence="10" id="KW-1185">Reference proteome</keyword>
<keyword evidence="3" id="KW-0285">Flavoprotein</keyword>
<feature type="domain" description="FAD/NAD(P)-binding" evidence="5">
    <location>
        <begin position="24"/>
        <end position="299"/>
    </location>
</feature>
<evidence type="ECO:0000256" key="3">
    <source>
        <dbReference type="ARBA" id="ARBA00022630"/>
    </source>
</evidence>
<dbReference type="PANTHER" id="PTHR43429">
    <property type="entry name" value="PYRIDINE NUCLEOTIDE-DISULFIDE OXIDOREDUCTASE DOMAIN-CONTAINING"/>
    <property type="match status" value="1"/>
</dbReference>
<evidence type="ECO:0000256" key="4">
    <source>
        <dbReference type="ARBA" id="ARBA00022827"/>
    </source>
</evidence>
<evidence type="ECO:0000259" key="6">
    <source>
        <dbReference type="Pfam" id="PF18267"/>
    </source>
</evidence>
<evidence type="ECO:0000313" key="9">
    <source>
        <dbReference type="Proteomes" id="UP000252795"/>
    </source>
</evidence>
<reference evidence="8 9" key="1">
    <citation type="submission" date="2018-07" db="EMBL/GenBank/DDBJ databases">
        <title>Freshwater and sediment microbial communities from various areas in North America, analyzing microbe dynamics in response to fracking.</title>
        <authorList>
            <person name="Lamendella R."/>
        </authorList>
    </citation>
    <scope>NUCLEOTIDE SEQUENCE [LARGE SCALE GENOMIC DNA]</scope>
    <source>
        <strain evidence="8 9">114E</strain>
        <strain evidence="7 10">114E_o</strain>
    </source>
</reference>
<dbReference type="Proteomes" id="UP000252795">
    <property type="component" value="Unassembled WGS sequence"/>
</dbReference>
<dbReference type="EMBL" id="QNSA01000004">
    <property type="protein sequence ID" value="RBP75146.1"/>
    <property type="molecule type" value="Genomic_DNA"/>
</dbReference>
<evidence type="ECO:0000256" key="1">
    <source>
        <dbReference type="ARBA" id="ARBA00001974"/>
    </source>
</evidence>
<evidence type="ECO:0000313" key="10">
    <source>
        <dbReference type="Proteomes" id="UP000253065"/>
    </source>
</evidence>
<name>A0A368V3A0_MARNT</name>
<evidence type="ECO:0000313" key="7">
    <source>
        <dbReference type="EMBL" id="RBP75146.1"/>
    </source>
</evidence>
<dbReference type="Pfam" id="PF18267">
    <property type="entry name" value="Rubredoxin_C"/>
    <property type="match status" value="1"/>
</dbReference>
<dbReference type="AlphaFoldDB" id="A0A368V3A0"/>
<dbReference type="EMBL" id="QPJB01000004">
    <property type="protein sequence ID" value="RCW35677.1"/>
    <property type="molecule type" value="Genomic_DNA"/>
</dbReference>
<dbReference type="PRINTS" id="PR00411">
    <property type="entry name" value="PNDRDTASEI"/>
</dbReference>
<feature type="domain" description="NADH-rubredoxin oxidoreductase C-terminal" evidence="6">
    <location>
        <begin position="334"/>
        <end position="401"/>
    </location>
</feature>
<keyword evidence="4" id="KW-0274">FAD</keyword>
<comment type="caution">
    <text evidence="8">The sequence shown here is derived from an EMBL/GenBank/DDBJ whole genome shotgun (WGS) entry which is preliminary data.</text>
</comment>
<dbReference type="PANTHER" id="PTHR43429:SF3">
    <property type="entry name" value="NITRITE REDUCTASE [NAD(P)H]"/>
    <property type="match status" value="1"/>
</dbReference>
<dbReference type="PRINTS" id="PR00368">
    <property type="entry name" value="FADPNR"/>
</dbReference>